<evidence type="ECO:0000259" key="4">
    <source>
        <dbReference type="Pfam" id="PF21959"/>
    </source>
</evidence>
<reference evidence="6" key="1">
    <citation type="submission" date="2023-06" db="EMBL/GenBank/DDBJ databases">
        <title>MT1 and MT2 Draft Genomes of Novel Species.</title>
        <authorList>
            <person name="Venkateswaran K."/>
        </authorList>
    </citation>
    <scope>NUCLEOTIDE SEQUENCE</scope>
    <source>
        <strain evidence="6">F6_8S_P_1B</strain>
    </source>
</reference>
<dbReference type="InterPro" id="IPR001434">
    <property type="entry name" value="OmcB-like_DUF11"/>
</dbReference>
<dbReference type="PANTHER" id="PTHR34819:SF3">
    <property type="entry name" value="CELL SURFACE PROTEIN"/>
    <property type="match status" value="1"/>
</dbReference>
<dbReference type="InterPro" id="IPR057687">
    <property type="entry name" value="DUF7927"/>
</dbReference>
<feature type="domain" description="DUF7927" evidence="5">
    <location>
        <begin position="401"/>
        <end position="522"/>
    </location>
</feature>
<feature type="compositionally biased region" description="Gly residues" evidence="1">
    <location>
        <begin position="552"/>
        <end position="571"/>
    </location>
</feature>
<sequence length="616" mass="60441">MRRSTRLRAAVGALAVVTAAAAAVLVGAGGAQAAPGDPFPVNPANVFIAQGSPTGLYTAVQGDGAIQFQPEGPTSAIGYNAIGYRQADGFIYGMEDVGTTLVRIGQDGVVTTVGTVAGLPNTAAAWNAGTFGEGPYADTLFVRVAGLGAAANIYAIDVTTLTATTIPLSPTPANTPDLVFLAGAIWAFPNGQTAYRIDPASGAVEEFATGLALTGSFGAQWVYGNGDIGLSDNNTGVISRIRIDDAAGTIPTFTLVSQQPGTANANSDGTSSPGSPIDLGIVKTGTATAAAGGPVAYTLTVTNNSSTESTGSLVRDEVPAELTGVTTGTTGCDVTGNAVECFHGPLAPGASFIVTVEATLAASATACFTNTATVLGNEADPAPANDEASAQTCPLLPALAIDKTSAAVSGAGAGDIVTYTVVATNVGDAPYPATAPAVVLDDLSGVLDDGQFSGDPTASAPGTLGFSAPILSWSGPLAIGASVVLRYQVQASDAGDGVLANVAWSPLDPAAATAPACDPRDSNGRDVVTGEPCARTSLALATTPPPPPPGGTPGGTPGGGASGTAAGGGGVTTELADSGSTAPPWGLALIPLVGGAAALLLPARRPTWATERRGRA</sequence>
<evidence type="ECO:0000313" key="6">
    <source>
        <dbReference type="EMBL" id="MDN4612870.1"/>
    </source>
</evidence>
<feature type="region of interest" description="Disordered" evidence="1">
    <location>
        <begin position="258"/>
        <end position="278"/>
    </location>
</feature>
<dbReference type="Proteomes" id="UP001174208">
    <property type="component" value="Unassembled WGS sequence"/>
</dbReference>
<dbReference type="PANTHER" id="PTHR34819">
    <property type="entry name" value="LARGE CYSTEINE-RICH PERIPLASMIC PROTEIN OMCB"/>
    <property type="match status" value="1"/>
</dbReference>
<proteinExistence type="predicted"/>
<feature type="signal peptide" evidence="2">
    <location>
        <begin position="1"/>
        <end position="33"/>
    </location>
</feature>
<dbReference type="Pfam" id="PF01345">
    <property type="entry name" value="DUF11"/>
    <property type="match status" value="1"/>
</dbReference>
<feature type="region of interest" description="Disordered" evidence="1">
    <location>
        <begin position="538"/>
        <end position="581"/>
    </location>
</feature>
<gene>
    <name evidence="6" type="ORF">P5G50_00280</name>
</gene>
<evidence type="ECO:0000256" key="2">
    <source>
        <dbReference type="SAM" id="SignalP"/>
    </source>
</evidence>
<keyword evidence="7" id="KW-1185">Reference proteome</keyword>
<dbReference type="InterPro" id="IPR047589">
    <property type="entry name" value="DUF11_rpt"/>
</dbReference>
<dbReference type="NCBIfam" id="TIGR01451">
    <property type="entry name" value="B_ant_repeat"/>
    <property type="match status" value="1"/>
</dbReference>
<name>A0ABT8K623_9MICO</name>
<dbReference type="EMBL" id="JAROCF010000001">
    <property type="protein sequence ID" value="MDN4612870.1"/>
    <property type="molecule type" value="Genomic_DNA"/>
</dbReference>
<feature type="domain" description="DUF11" evidence="3">
    <location>
        <begin position="278"/>
        <end position="391"/>
    </location>
</feature>
<dbReference type="Pfam" id="PF25549">
    <property type="entry name" value="DUF7927"/>
    <property type="match status" value="1"/>
</dbReference>
<feature type="chain" id="PRO_5046981595" evidence="2">
    <location>
        <begin position="34"/>
        <end position="616"/>
    </location>
</feature>
<comment type="caution">
    <text evidence="6">The sequence shown here is derived from an EMBL/GenBank/DDBJ whole genome shotgun (WGS) entry which is preliminary data.</text>
</comment>
<dbReference type="Pfam" id="PF21959">
    <property type="entry name" value="DUF6923"/>
    <property type="match status" value="1"/>
</dbReference>
<evidence type="ECO:0000259" key="3">
    <source>
        <dbReference type="Pfam" id="PF01345"/>
    </source>
</evidence>
<evidence type="ECO:0000256" key="1">
    <source>
        <dbReference type="SAM" id="MobiDB-lite"/>
    </source>
</evidence>
<feature type="domain" description="DUF6923" evidence="4">
    <location>
        <begin position="47"/>
        <end position="274"/>
    </location>
</feature>
<feature type="compositionally biased region" description="Polar residues" evidence="1">
    <location>
        <begin position="258"/>
        <end position="274"/>
    </location>
</feature>
<dbReference type="InterPro" id="IPR051172">
    <property type="entry name" value="Chlamydia_OmcB"/>
</dbReference>
<keyword evidence="2" id="KW-0732">Signal</keyword>
<protein>
    <submittedName>
        <fullName evidence="6">DUF11 domain-containing protein</fullName>
    </submittedName>
</protein>
<dbReference type="InterPro" id="IPR054215">
    <property type="entry name" value="DUF6923"/>
</dbReference>
<accession>A0ABT8K623</accession>
<evidence type="ECO:0000313" key="7">
    <source>
        <dbReference type="Proteomes" id="UP001174208"/>
    </source>
</evidence>
<evidence type="ECO:0000259" key="5">
    <source>
        <dbReference type="Pfam" id="PF25549"/>
    </source>
</evidence>
<organism evidence="6 7">
    <name type="scientific">Leifsonia williamsii</name>
    <dbReference type="NCBI Taxonomy" id="3035919"/>
    <lineage>
        <taxon>Bacteria</taxon>
        <taxon>Bacillati</taxon>
        <taxon>Actinomycetota</taxon>
        <taxon>Actinomycetes</taxon>
        <taxon>Micrococcales</taxon>
        <taxon>Microbacteriaceae</taxon>
        <taxon>Leifsonia</taxon>
    </lineage>
</organism>
<dbReference type="RefSeq" id="WP_301209690.1">
    <property type="nucleotide sequence ID" value="NZ_JAROCF010000001.1"/>
</dbReference>